<evidence type="ECO:0000256" key="5">
    <source>
        <dbReference type="ARBA" id="ARBA00023242"/>
    </source>
</evidence>
<dbReference type="Proteomes" id="UP000008312">
    <property type="component" value="Unassembled WGS sequence"/>
</dbReference>
<dbReference type="AlphaFoldDB" id="D8LZU7"/>
<keyword evidence="9" id="KW-1185">Reference proteome</keyword>
<proteinExistence type="inferred from homology"/>
<keyword evidence="2 6" id="KW-0805">Transcription regulation</keyword>
<evidence type="ECO:0000256" key="6">
    <source>
        <dbReference type="RuleBase" id="RU367155"/>
    </source>
</evidence>
<comment type="function">
    <text evidence="6">Component of the sequence-specific heterotrimeric transcription factor (NF-Y) which specifically recognizes a 5'-CCAAT-3' box motif found in the promoters of its target genes.</text>
</comment>
<evidence type="ECO:0000256" key="1">
    <source>
        <dbReference type="ARBA" id="ARBA00004123"/>
    </source>
</evidence>
<dbReference type="OrthoDB" id="1097733at2759"/>
<organism evidence="8">
    <name type="scientific">Blastocystis hominis</name>
    <dbReference type="NCBI Taxonomy" id="12968"/>
    <lineage>
        <taxon>Eukaryota</taxon>
        <taxon>Sar</taxon>
        <taxon>Stramenopiles</taxon>
        <taxon>Bigyra</taxon>
        <taxon>Opalozoa</taxon>
        <taxon>Opalinata</taxon>
        <taxon>Blastocystidae</taxon>
        <taxon>Blastocystis</taxon>
    </lineage>
</organism>
<feature type="region of interest" description="Disordered" evidence="7">
    <location>
        <begin position="1"/>
        <end position="21"/>
    </location>
</feature>
<dbReference type="GeneID" id="24918762"/>
<keyword evidence="4 6" id="KW-0804">Transcription</keyword>
<dbReference type="InterPro" id="IPR001289">
    <property type="entry name" value="NFYA"/>
</dbReference>
<dbReference type="SMART" id="SM00521">
    <property type="entry name" value="CBF"/>
    <property type="match status" value="1"/>
</dbReference>
<evidence type="ECO:0000256" key="4">
    <source>
        <dbReference type="ARBA" id="ARBA00023163"/>
    </source>
</evidence>
<accession>D8LZU7</accession>
<comment type="similarity">
    <text evidence="6">Belongs to the NFYA/HAP2 subunit family.</text>
</comment>
<feature type="compositionally biased region" description="Basic and acidic residues" evidence="7">
    <location>
        <begin position="42"/>
        <end position="62"/>
    </location>
</feature>
<keyword evidence="5 6" id="KW-0539">Nucleus</keyword>
<dbReference type="PRINTS" id="PR00616">
    <property type="entry name" value="CCAATSUBUNTB"/>
</dbReference>
<dbReference type="InParanoid" id="D8LZU7"/>
<protein>
    <recommendedName>
        <fullName evidence="6">Nuclear transcription factor Y subunit</fullName>
    </recommendedName>
</protein>
<dbReference type="GO" id="GO:0003677">
    <property type="term" value="F:DNA binding"/>
    <property type="evidence" value="ECO:0007669"/>
    <property type="project" value="UniProtKB-KW"/>
</dbReference>
<evidence type="ECO:0000256" key="3">
    <source>
        <dbReference type="ARBA" id="ARBA00023125"/>
    </source>
</evidence>
<dbReference type="Gene3D" id="6.10.250.2430">
    <property type="match status" value="1"/>
</dbReference>
<comment type="subcellular location">
    <subcellularLocation>
        <location evidence="1 6">Nucleus</location>
    </subcellularLocation>
</comment>
<feature type="region of interest" description="Disordered" evidence="7">
    <location>
        <begin position="42"/>
        <end position="78"/>
    </location>
</feature>
<keyword evidence="3 6" id="KW-0238">DNA-binding</keyword>
<feature type="compositionally biased region" description="Basic residues" evidence="7">
    <location>
        <begin position="63"/>
        <end position="78"/>
    </location>
</feature>
<evidence type="ECO:0000313" key="8">
    <source>
        <dbReference type="EMBL" id="CBK21336.2"/>
    </source>
</evidence>
<dbReference type="RefSeq" id="XP_012895384.1">
    <property type="nucleotide sequence ID" value="XM_013039930.1"/>
</dbReference>
<dbReference type="EMBL" id="FN668641">
    <property type="protein sequence ID" value="CBK21336.2"/>
    <property type="molecule type" value="Genomic_DNA"/>
</dbReference>
<dbReference type="PROSITE" id="PS51152">
    <property type="entry name" value="NFYA_HAP2_2"/>
    <property type="match status" value="1"/>
</dbReference>
<reference evidence="8" key="1">
    <citation type="submission" date="2010-02" db="EMBL/GenBank/DDBJ databases">
        <title>Sequencing and annotation of the Blastocystis hominis genome.</title>
        <authorList>
            <person name="Wincker P."/>
        </authorList>
    </citation>
    <scope>NUCLEOTIDE SEQUENCE</scope>
    <source>
        <strain evidence="8">Singapore isolate B</strain>
    </source>
</reference>
<name>D8LZU7_BLAHO</name>
<sequence>MQSGQGFASIYPRLDLQNNAEEDQPVYVNAKQYNRIIERRKARAKWEAEHPPTKRDHKYMHESRHKHAIKRPRGSGTD</sequence>
<dbReference type="GO" id="GO:0005634">
    <property type="term" value="C:nucleus"/>
    <property type="evidence" value="ECO:0007669"/>
    <property type="project" value="UniProtKB-SubCell"/>
</dbReference>
<evidence type="ECO:0000256" key="2">
    <source>
        <dbReference type="ARBA" id="ARBA00023015"/>
    </source>
</evidence>
<gene>
    <name evidence="8" type="ORF">GSBLH_T00001513001</name>
</gene>
<evidence type="ECO:0000313" key="9">
    <source>
        <dbReference type="Proteomes" id="UP000008312"/>
    </source>
</evidence>
<dbReference type="GO" id="GO:0003700">
    <property type="term" value="F:DNA-binding transcription factor activity"/>
    <property type="evidence" value="ECO:0007669"/>
    <property type="project" value="UniProtKB-UniRule"/>
</dbReference>
<dbReference type="PANTHER" id="PTHR12632">
    <property type="entry name" value="TRANSCRIPTION FACTOR NF-Y ALPHA-RELATED"/>
    <property type="match status" value="1"/>
</dbReference>
<dbReference type="Pfam" id="PF02045">
    <property type="entry name" value="CBFB_NFYA"/>
    <property type="match status" value="1"/>
</dbReference>
<evidence type="ECO:0000256" key="7">
    <source>
        <dbReference type="SAM" id="MobiDB-lite"/>
    </source>
</evidence>
<comment type="subunit">
    <text evidence="6">Heterotrimer.</text>
</comment>